<dbReference type="EMBL" id="CP119905">
    <property type="protein sequence ID" value="WFD24334.1"/>
    <property type="molecule type" value="Genomic_DNA"/>
</dbReference>
<feature type="region of interest" description="Disordered" evidence="1">
    <location>
        <begin position="1"/>
        <end position="193"/>
    </location>
</feature>
<proteinExistence type="predicted"/>
<dbReference type="Proteomes" id="UP001214415">
    <property type="component" value="Chromosome 6"/>
</dbReference>
<evidence type="ECO:0000313" key="2">
    <source>
        <dbReference type="EMBL" id="WFD24334.1"/>
    </source>
</evidence>
<feature type="compositionally biased region" description="Low complexity" evidence="1">
    <location>
        <begin position="39"/>
        <end position="50"/>
    </location>
</feature>
<keyword evidence="3" id="KW-1185">Reference proteome</keyword>
<evidence type="ECO:0000256" key="1">
    <source>
        <dbReference type="SAM" id="MobiDB-lite"/>
    </source>
</evidence>
<name>A0AAF0EFA6_9BASI</name>
<protein>
    <submittedName>
        <fullName evidence="2">Uncharacterized protein</fullName>
    </submittedName>
</protein>
<feature type="compositionally biased region" description="Polar residues" evidence="1">
    <location>
        <begin position="1"/>
        <end position="10"/>
    </location>
</feature>
<sequence>MPTKPMSSRLQGLKFMQRGAQRAALQAEKEGSDEKSTKTAEAAPTPADPDQWVVPHSRPVASPKAEDNWDEWLLGATNEESMNTRRTYGDWKSTRRTLKQEKRLDDDFNEAHALLDESDDEEEEDSSSADDDSASDSEEAFLSAHSSPQPTFQKPPSAASRRKPPAPPAPAPKRMKQAAVADKSQSLRKKKQR</sequence>
<feature type="compositionally biased region" description="Basic and acidic residues" evidence="1">
    <location>
        <begin position="87"/>
        <end position="115"/>
    </location>
</feature>
<organism evidence="2 3">
    <name type="scientific">Malassezia equina</name>
    <dbReference type="NCBI Taxonomy" id="1381935"/>
    <lineage>
        <taxon>Eukaryota</taxon>
        <taxon>Fungi</taxon>
        <taxon>Dikarya</taxon>
        <taxon>Basidiomycota</taxon>
        <taxon>Ustilaginomycotina</taxon>
        <taxon>Malasseziomycetes</taxon>
        <taxon>Malasseziales</taxon>
        <taxon>Malasseziaceae</taxon>
        <taxon>Malassezia</taxon>
    </lineage>
</organism>
<feature type="compositionally biased region" description="Acidic residues" evidence="1">
    <location>
        <begin position="116"/>
        <end position="139"/>
    </location>
</feature>
<evidence type="ECO:0000313" key="3">
    <source>
        <dbReference type="Proteomes" id="UP001214415"/>
    </source>
</evidence>
<reference evidence="2" key="1">
    <citation type="submission" date="2023-03" db="EMBL/GenBank/DDBJ databases">
        <title>Mating type loci evolution in Malassezia.</title>
        <authorList>
            <person name="Coelho M.A."/>
        </authorList>
    </citation>
    <scope>NUCLEOTIDE SEQUENCE</scope>
    <source>
        <strain evidence="2">CBS 12830</strain>
    </source>
</reference>
<dbReference type="AlphaFoldDB" id="A0AAF0EFA6"/>
<feature type="compositionally biased region" description="Basic and acidic residues" evidence="1">
    <location>
        <begin position="27"/>
        <end position="38"/>
    </location>
</feature>
<gene>
    <name evidence="2" type="ORF">MEQU1_003033</name>
</gene>
<accession>A0AAF0EFA6</accession>